<gene>
    <name evidence="14" type="ORF">KL946_002499</name>
</gene>
<dbReference type="Proteomes" id="UP000697297">
    <property type="component" value="Unassembled WGS sequence"/>
</dbReference>
<dbReference type="Gene3D" id="1.10.510.10">
    <property type="entry name" value="Transferase(Phosphotransferase) domain 1"/>
    <property type="match status" value="1"/>
</dbReference>
<dbReference type="SUPFAM" id="SSF56112">
    <property type="entry name" value="Protein kinase-like (PK-like)"/>
    <property type="match status" value="1"/>
</dbReference>
<dbReference type="InterPro" id="IPR008271">
    <property type="entry name" value="Ser/Thr_kinase_AS"/>
</dbReference>
<keyword evidence="4" id="KW-0808">Transferase</keyword>
<comment type="similarity">
    <text evidence="1">Belongs to the protein kinase superfamily. CAMK Ser/Thr protein kinase family. NIM1 subfamily.</text>
</comment>
<evidence type="ECO:0000256" key="3">
    <source>
        <dbReference type="ARBA" id="ARBA00022527"/>
    </source>
</evidence>
<evidence type="ECO:0000313" key="14">
    <source>
        <dbReference type="EMBL" id="KAG7765442.1"/>
    </source>
</evidence>
<feature type="domain" description="Protein kinase" evidence="12">
    <location>
        <begin position="154"/>
        <end position="432"/>
    </location>
</feature>
<dbReference type="PROSITE" id="PS00107">
    <property type="entry name" value="PROTEIN_KINASE_ATP"/>
    <property type="match status" value="1"/>
</dbReference>
<feature type="compositionally biased region" description="Polar residues" evidence="11">
    <location>
        <begin position="1"/>
        <end position="10"/>
    </location>
</feature>
<reference evidence="14 15" key="1">
    <citation type="journal article" date="2021" name="G3 (Bethesda)">
        <title>Genomic diversity, chromosomal rearrangements, and interspecies hybridization in the ogataea polymorpha species complex.</title>
        <authorList>
            <person name="Hanson S.J."/>
            <person name="Cinneide E.O."/>
            <person name="Salzberg L.I."/>
            <person name="Wolfe K.H."/>
            <person name="McGowan J."/>
            <person name="Fitzpatrick D.A."/>
            <person name="Matlin K."/>
        </authorList>
    </citation>
    <scope>NUCLEOTIDE SEQUENCE [LARGE SCALE GENOMIC DNA]</scope>
    <source>
        <strain evidence="14">81-436-3</strain>
    </source>
</reference>
<evidence type="ECO:0000256" key="11">
    <source>
        <dbReference type="SAM" id="MobiDB-lite"/>
    </source>
</evidence>
<evidence type="ECO:0000256" key="4">
    <source>
        <dbReference type="ARBA" id="ARBA00022679"/>
    </source>
</evidence>
<evidence type="ECO:0000256" key="1">
    <source>
        <dbReference type="ARBA" id="ARBA00010791"/>
    </source>
</evidence>
<dbReference type="Pfam" id="PF00069">
    <property type="entry name" value="Pkinase"/>
    <property type="match status" value="1"/>
</dbReference>
<dbReference type="InterPro" id="IPR017441">
    <property type="entry name" value="Protein_kinase_ATP_BS"/>
</dbReference>
<evidence type="ECO:0000256" key="7">
    <source>
        <dbReference type="ARBA" id="ARBA00022840"/>
    </source>
</evidence>
<dbReference type="PANTHER" id="PTHR24346">
    <property type="entry name" value="MAP/MICROTUBULE AFFINITY-REGULATING KINASE"/>
    <property type="match status" value="1"/>
</dbReference>
<dbReference type="CDD" id="cd14077">
    <property type="entry name" value="STKc_Kin1_2"/>
    <property type="match status" value="1"/>
</dbReference>
<evidence type="ECO:0000259" key="13">
    <source>
        <dbReference type="PROSITE" id="PS50032"/>
    </source>
</evidence>
<feature type="region of interest" description="Disordered" evidence="11">
    <location>
        <begin position="889"/>
        <end position="948"/>
    </location>
</feature>
<accession>A0ABQ7RGZ4</accession>
<dbReference type="PROSITE" id="PS50011">
    <property type="entry name" value="PROTEIN_KINASE_DOM"/>
    <property type="match status" value="1"/>
</dbReference>
<evidence type="ECO:0000256" key="9">
    <source>
        <dbReference type="ARBA" id="ARBA00048679"/>
    </source>
</evidence>
<feature type="region of interest" description="Disordered" evidence="11">
    <location>
        <begin position="998"/>
        <end position="1068"/>
    </location>
</feature>
<evidence type="ECO:0000256" key="6">
    <source>
        <dbReference type="ARBA" id="ARBA00022777"/>
    </source>
</evidence>
<feature type="compositionally biased region" description="Polar residues" evidence="11">
    <location>
        <begin position="114"/>
        <end position="145"/>
    </location>
</feature>
<feature type="compositionally biased region" description="Polar residues" evidence="11">
    <location>
        <begin position="545"/>
        <end position="597"/>
    </location>
</feature>
<keyword evidence="3" id="KW-0723">Serine/threonine-protein kinase</keyword>
<organism evidence="14 15">
    <name type="scientific">Ogataea haglerorum</name>
    <dbReference type="NCBI Taxonomy" id="1937702"/>
    <lineage>
        <taxon>Eukaryota</taxon>
        <taxon>Fungi</taxon>
        <taxon>Dikarya</taxon>
        <taxon>Ascomycota</taxon>
        <taxon>Saccharomycotina</taxon>
        <taxon>Pichiomycetes</taxon>
        <taxon>Pichiales</taxon>
        <taxon>Pichiaceae</taxon>
        <taxon>Ogataea</taxon>
    </lineage>
</organism>
<evidence type="ECO:0000256" key="8">
    <source>
        <dbReference type="ARBA" id="ARBA00047899"/>
    </source>
</evidence>
<dbReference type="InterPro" id="IPR000719">
    <property type="entry name" value="Prot_kinase_dom"/>
</dbReference>
<name>A0ABQ7RGZ4_9ASCO</name>
<dbReference type="Gene3D" id="3.30.310.80">
    <property type="entry name" value="Kinase associated domain 1, KA1"/>
    <property type="match status" value="1"/>
</dbReference>
<sequence>MSQRDPNTPGQRLDRPWPEQEQHSMALPKVRQHAVSRSGSLKKETNYIPNAAPATPRMLRSTSNTANLADDALDPFVQTKNVARRLSLTTPQQQNMPGAEGAEQQPRLMPGMEFNQTPATATPSTPKRQPSKSGSRHTSQQQQPQFHRKSIGDWDFAKTIGAGSMGKVKLARHRVTNEICAVKVVPRAAKIWQRQHMNDPPTSDPNELAKRRKEYEKELARDRRTIKEGALGRIIYHPYICRLYEMFSMTNHYYMLFEYVSGGQMLDYIVSHGSIKERQARKFCRGIASALDYCHSNNIVHRDLKIENIMISKNGDIKIIDFGLSNMFDSRNLLKTYCGSLYFAAPELLSAHPYIGPEVDVWSFGVVLYVLVCGKVPFDDQSVSALHEKIKRGNVEYPDGLSKECVSLMSRMLVVDPTRRATLKEVMNHPWMVKGFESAPSNYLPHRIPIELPLDPEVISTIVNYELGTEENVIRELTEILQSDAYQLATRNWYIKNTQEDLSKYDPTLPDPTIAYHPLISIYHLVDEMLRRKKVKEDKYGRSAQPVTSSETQQTQVLPPSQEPNATTSVLTFPQAAYTSPHQQSSVGPASQIQRNRVVSHEVSASPVFSPVQQQGDPQSGFTNNLFRKFSGKKPKNEYAPEELSPVEDNSELRGSRFASRQNDVVRRVGSMKITSKEKQQSQFPPLPVSSKQQMQHHQRATSAYTSSDVKAAQMEAVDQATKQKLPSTNASALPTRYHPTARAKSLGHARKNSLNIPKSNNYTIAPDAPPVPQLGLPSNMADDGFFDPVDMDEVTFEDDCTKPNRRLSDDAIISQFEHAPPGSMPSIEYPRTLFLKGFFSVQTTSTKPLPIIRYDIISVLPQLGVKFTEVKGGFVCVHYPSIVSFGDRAKKAEKPEKEGDESRAHTAVELDEVSSEDTPSKQYIKRSSLSSSSSGEKHRQTHDEHDIENVAERAVSAISNASASSKNGHRRKFSLGNAVLGGHRKQKEKLSLSTNVSNNQDVTYPTTPAPANVNRRSSVDSSESITFEEPYGGSDMLVSSRLEQENKPRSPSVANAPAIDTNRHSEKVSASKSPLKFEIHIVKVPLVGLYGVQFKKISGNTWLYKSLAGEILSRLNL</sequence>
<feature type="compositionally biased region" description="Polar residues" evidence="11">
    <location>
        <begin position="998"/>
        <end position="1007"/>
    </location>
</feature>
<protein>
    <recommendedName>
        <fullName evidence="2">non-specific serine/threonine protein kinase</fullName>
        <ecNumber evidence="2">2.7.11.1</ecNumber>
    </recommendedName>
</protein>
<dbReference type="Pfam" id="PF02149">
    <property type="entry name" value="KA1"/>
    <property type="match status" value="1"/>
</dbReference>
<feature type="region of interest" description="Disordered" evidence="11">
    <location>
        <begin position="537"/>
        <end position="708"/>
    </location>
</feature>
<dbReference type="EMBL" id="JAHLUN010000006">
    <property type="protein sequence ID" value="KAG7765442.1"/>
    <property type="molecule type" value="Genomic_DNA"/>
</dbReference>
<feature type="compositionally biased region" description="Basic and acidic residues" evidence="11">
    <location>
        <begin position="889"/>
        <end position="909"/>
    </location>
</feature>
<dbReference type="InterPro" id="IPR028375">
    <property type="entry name" value="KA1/Ssp2_C"/>
</dbReference>
<feature type="compositionally biased region" description="Basic and acidic residues" evidence="11">
    <location>
        <begin position="12"/>
        <end position="22"/>
    </location>
</feature>
<dbReference type="InterPro" id="IPR011009">
    <property type="entry name" value="Kinase-like_dom_sf"/>
</dbReference>
<evidence type="ECO:0000256" key="2">
    <source>
        <dbReference type="ARBA" id="ARBA00012513"/>
    </source>
</evidence>
<feature type="region of interest" description="Disordered" evidence="11">
    <location>
        <begin position="112"/>
        <end position="152"/>
    </location>
</feature>
<dbReference type="SUPFAM" id="SSF103243">
    <property type="entry name" value="KA1-like"/>
    <property type="match status" value="1"/>
</dbReference>
<keyword evidence="5 10" id="KW-0547">Nucleotide-binding</keyword>
<evidence type="ECO:0000259" key="12">
    <source>
        <dbReference type="PROSITE" id="PS50011"/>
    </source>
</evidence>
<feature type="compositionally biased region" description="Polar residues" evidence="11">
    <location>
        <begin position="1015"/>
        <end position="1026"/>
    </location>
</feature>
<dbReference type="InterPro" id="IPR001772">
    <property type="entry name" value="KA1_dom"/>
</dbReference>
<dbReference type="SMART" id="SM00220">
    <property type="entry name" value="S_TKc"/>
    <property type="match status" value="1"/>
</dbReference>
<comment type="catalytic activity">
    <reaction evidence="9">
        <text>L-seryl-[protein] + ATP = O-phospho-L-seryl-[protein] + ADP + H(+)</text>
        <dbReference type="Rhea" id="RHEA:17989"/>
        <dbReference type="Rhea" id="RHEA-COMP:9863"/>
        <dbReference type="Rhea" id="RHEA-COMP:11604"/>
        <dbReference type="ChEBI" id="CHEBI:15378"/>
        <dbReference type="ChEBI" id="CHEBI:29999"/>
        <dbReference type="ChEBI" id="CHEBI:30616"/>
        <dbReference type="ChEBI" id="CHEBI:83421"/>
        <dbReference type="ChEBI" id="CHEBI:456216"/>
        <dbReference type="EC" id="2.7.11.1"/>
    </reaction>
</comment>
<dbReference type="PROSITE" id="PS00108">
    <property type="entry name" value="PROTEIN_KINASE_ST"/>
    <property type="match status" value="1"/>
</dbReference>
<keyword evidence="7 10" id="KW-0067">ATP-binding</keyword>
<comment type="catalytic activity">
    <reaction evidence="8">
        <text>L-threonyl-[protein] + ATP = O-phospho-L-threonyl-[protein] + ADP + H(+)</text>
        <dbReference type="Rhea" id="RHEA:46608"/>
        <dbReference type="Rhea" id="RHEA-COMP:11060"/>
        <dbReference type="Rhea" id="RHEA-COMP:11605"/>
        <dbReference type="ChEBI" id="CHEBI:15378"/>
        <dbReference type="ChEBI" id="CHEBI:30013"/>
        <dbReference type="ChEBI" id="CHEBI:30616"/>
        <dbReference type="ChEBI" id="CHEBI:61977"/>
        <dbReference type="ChEBI" id="CHEBI:456216"/>
        <dbReference type="EC" id="2.7.11.1"/>
    </reaction>
</comment>
<dbReference type="PANTHER" id="PTHR24346:SF82">
    <property type="entry name" value="KP78A-RELATED"/>
    <property type="match status" value="1"/>
</dbReference>
<keyword evidence="6" id="KW-0418">Kinase</keyword>
<comment type="caution">
    <text evidence="14">The sequence shown here is derived from an EMBL/GenBank/DDBJ whole genome shotgun (WGS) entry which is preliminary data.</text>
</comment>
<keyword evidence="15" id="KW-1185">Reference proteome</keyword>
<dbReference type="PROSITE" id="PS50032">
    <property type="entry name" value="KA1"/>
    <property type="match status" value="1"/>
</dbReference>
<feature type="compositionally biased region" description="Basic and acidic residues" evidence="11">
    <location>
        <begin position="936"/>
        <end position="948"/>
    </location>
</feature>
<dbReference type="EC" id="2.7.11.1" evidence="2"/>
<evidence type="ECO:0000256" key="10">
    <source>
        <dbReference type="PROSITE-ProRule" id="PRU10141"/>
    </source>
</evidence>
<evidence type="ECO:0000313" key="15">
    <source>
        <dbReference type="Proteomes" id="UP000697297"/>
    </source>
</evidence>
<feature type="domain" description="KA1" evidence="13">
    <location>
        <begin position="1069"/>
        <end position="1118"/>
    </location>
</feature>
<feature type="compositionally biased region" description="Polar residues" evidence="11">
    <location>
        <begin position="611"/>
        <end position="626"/>
    </location>
</feature>
<proteinExistence type="inferred from homology"/>
<feature type="region of interest" description="Disordered" evidence="11">
    <location>
        <begin position="1"/>
        <end position="60"/>
    </location>
</feature>
<evidence type="ECO:0000256" key="5">
    <source>
        <dbReference type="ARBA" id="ARBA00022741"/>
    </source>
</evidence>
<feature type="binding site" evidence="10">
    <location>
        <position position="190"/>
    </location>
    <ligand>
        <name>ATP</name>
        <dbReference type="ChEBI" id="CHEBI:30616"/>
    </ligand>
</feature>